<dbReference type="Pfam" id="PF00069">
    <property type="entry name" value="Pkinase"/>
    <property type="match status" value="1"/>
</dbReference>
<evidence type="ECO:0000259" key="7">
    <source>
        <dbReference type="PROSITE" id="PS50011"/>
    </source>
</evidence>
<evidence type="ECO:0000256" key="1">
    <source>
        <dbReference type="ARBA" id="ARBA00022679"/>
    </source>
</evidence>
<gene>
    <name evidence="8" type="ORF">CSSPJE1EN1_LOCUS27242</name>
</gene>
<dbReference type="InterPro" id="IPR050339">
    <property type="entry name" value="CC_SR_Kinase"/>
</dbReference>
<dbReference type="PROSITE" id="PS00108">
    <property type="entry name" value="PROTEIN_KINASE_ST"/>
    <property type="match status" value="1"/>
</dbReference>
<evidence type="ECO:0000256" key="3">
    <source>
        <dbReference type="ARBA" id="ARBA00022777"/>
    </source>
</evidence>
<name>A0ABP0VBV4_9BRYO</name>
<protein>
    <recommendedName>
        <fullName evidence="7">Protein kinase domain-containing protein</fullName>
    </recommendedName>
</protein>
<organism evidence="8 9">
    <name type="scientific">Sphagnum jensenii</name>
    <dbReference type="NCBI Taxonomy" id="128206"/>
    <lineage>
        <taxon>Eukaryota</taxon>
        <taxon>Viridiplantae</taxon>
        <taxon>Streptophyta</taxon>
        <taxon>Embryophyta</taxon>
        <taxon>Bryophyta</taxon>
        <taxon>Sphagnophytina</taxon>
        <taxon>Sphagnopsida</taxon>
        <taxon>Sphagnales</taxon>
        <taxon>Sphagnaceae</taxon>
        <taxon>Sphagnum</taxon>
    </lineage>
</organism>
<dbReference type="SUPFAM" id="SSF56112">
    <property type="entry name" value="Protein kinase-like (PK-like)"/>
    <property type="match status" value="1"/>
</dbReference>
<sequence>MAPAVKQITNSVPISLRQQENIGKTQTRLEEENGEKVNKTENNLGSALNRFNSQPNETSTNRQIKTINFEQNSTPILSKNNYLTKIQPDLTPPLSGSSAMSPEVEQITKSVLISFQDKYKNEFSEQSLISCGGFGIVYEVIHKYSKKIYAIKKIALNEKESEKTFKELNLMNKLKSRYVVKHIDSWIEENHMKIEDFTKTHSSSGISYSHPIFDPKKKVLLHIQMEFCCQTLNKVMEQLSNKMKENDSQMMKTLCYFICCELLSEIIECVHYLHRKNVIHRDLKPANILLTEGINGRFVKLGDF</sequence>
<feature type="domain" description="Protein kinase" evidence="7">
    <location>
        <begin position="123"/>
        <end position="304"/>
    </location>
</feature>
<keyword evidence="1" id="KW-0808">Transferase</keyword>
<reference evidence="8" key="1">
    <citation type="submission" date="2024-02" db="EMBL/GenBank/DDBJ databases">
        <authorList>
            <consortium name="ELIXIR-Norway"/>
            <consortium name="Elixir Norway"/>
        </authorList>
    </citation>
    <scope>NUCLEOTIDE SEQUENCE</scope>
</reference>
<dbReference type="Gene3D" id="1.10.510.10">
    <property type="entry name" value="Transferase(Phosphotransferase) domain 1"/>
    <property type="match status" value="1"/>
</dbReference>
<comment type="caution">
    <text evidence="8">The sequence shown here is derived from an EMBL/GenBank/DDBJ whole genome shotgun (WGS) entry which is preliminary data.</text>
</comment>
<dbReference type="InterPro" id="IPR008271">
    <property type="entry name" value="Ser/Thr_kinase_AS"/>
</dbReference>
<evidence type="ECO:0000256" key="6">
    <source>
        <dbReference type="SAM" id="MobiDB-lite"/>
    </source>
</evidence>
<dbReference type="EMBL" id="CAXAQS010000503">
    <property type="protein sequence ID" value="CAK9251864.1"/>
    <property type="molecule type" value="Genomic_DNA"/>
</dbReference>
<keyword evidence="2" id="KW-0547">Nucleotide-binding</keyword>
<dbReference type="PANTHER" id="PTHR11042">
    <property type="entry name" value="EUKARYOTIC TRANSLATION INITIATION FACTOR 2-ALPHA KINASE EIF2-ALPHA KINASE -RELATED"/>
    <property type="match status" value="1"/>
</dbReference>
<dbReference type="PROSITE" id="PS50011">
    <property type="entry name" value="PROTEIN_KINASE_DOM"/>
    <property type="match status" value="1"/>
</dbReference>
<feature type="region of interest" description="Disordered" evidence="6">
    <location>
        <begin position="20"/>
        <end position="39"/>
    </location>
</feature>
<feature type="non-terminal residue" evidence="8">
    <location>
        <position position="304"/>
    </location>
</feature>
<dbReference type="Proteomes" id="UP001497444">
    <property type="component" value="Unassembled WGS sequence"/>
</dbReference>
<dbReference type="SMART" id="SM00220">
    <property type="entry name" value="S_TKc"/>
    <property type="match status" value="1"/>
</dbReference>
<evidence type="ECO:0000313" key="8">
    <source>
        <dbReference type="EMBL" id="CAK9251864.1"/>
    </source>
</evidence>
<keyword evidence="3" id="KW-0418">Kinase</keyword>
<dbReference type="InterPro" id="IPR000719">
    <property type="entry name" value="Prot_kinase_dom"/>
</dbReference>
<keyword evidence="4" id="KW-0067">ATP-binding</keyword>
<dbReference type="Gene3D" id="3.30.200.20">
    <property type="entry name" value="Phosphorylase Kinase, domain 1"/>
    <property type="match status" value="1"/>
</dbReference>
<evidence type="ECO:0000256" key="4">
    <source>
        <dbReference type="ARBA" id="ARBA00022840"/>
    </source>
</evidence>
<evidence type="ECO:0000313" key="9">
    <source>
        <dbReference type="Proteomes" id="UP001497444"/>
    </source>
</evidence>
<comment type="similarity">
    <text evidence="5">Belongs to the protein kinase superfamily. Ser/Thr protein kinase family. GCN2 subfamily.</text>
</comment>
<evidence type="ECO:0000256" key="5">
    <source>
        <dbReference type="ARBA" id="ARBA00037982"/>
    </source>
</evidence>
<proteinExistence type="inferred from homology"/>
<dbReference type="InterPro" id="IPR011009">
    <property type="entry name" value="Kinase-like_dom_sf"/>
</dbReference>
<evidence type="ECO:0000256" key="2">
    <source>
        <dbReference type="ARBA" id="ARBA00022741"/>
    </source>
</evidence>
<feature type="non-terminal residue" evidence="8">
    <location>
        <position position="1"/>
    </location>
</feature>
<keyword evidence="9" id="KW-1185">Reference proteome</keyword>
<accession>A0ABP0VBV4</accession>
<feature type="compositionally biased region" description="Basic and acidic residues" evidence="6">
    <location>
        <begin position="27"/>
        <end position="39"/>
    </location>
</feature>